<accession>A0A8A3PAX1</accession>
<evidence type="ECO:0000313" key="2">
    <source>
        <dbReference type="EMBL" id="QSZ32250.1"/>
    </source>
</evidence>
<sequence length="239" mass="26257">MATPTPPDATTTTGPSPPTNPFDDSHGHARMVLRFAPPSSYSRILEEAGYLNLLDFMALNGLSRDSDEDVVRGTELLRELIMNDERRLGLAEERFFAQEDVTDEMVGQLMGREEQGFFAMYGIAPWEFRAQERLLRRLEDLDCRRELGGNGEGVVGVVEAQGGGGYGLGESLAGGSEAYGNTYGFWSWENEVQDEMMGGMEDEEEGGGGSGSGDLDYENFNSYLGVWGELISLARRIVV</sequence>
<name>A0A8A3PAX1_9HELO</name>
<reference evidence="2" key="1">
    <citation type="submission" date="2020-10" db="EMBL/GenBank/DDBJ databases">
        <title>Genome Sequence of Monilinia vaccinii-corymbosi Sheds Light on Mummy Berry Disease Infection of Blueberry and Mating Type.</title>
        <authorList>
            <person name="Yow A.G."/>
            <person name="Zhang Y."/>
            <person name="Bansal K."/>
            <person name="Eacker S.M."/>
            <person name="Sullivan S."/>
            <person name="Liachko I."/>
            <person name="Cubeta M.A."/>
            <person name="Rollins J.A."/>
            <person name="Ashrafi H."/>
        </authorList>
    </citation>
    <scope>NUCLEOTIDE SEQUENCE</scope>
    <source>
        <strain evidence="2">RL-1</strain>
    </source>
</reference>
<dbReference type="AlphaFoldDB" id="A0A8A3PAX1"/>
<protein>
    <submittedName>
        <fullName evidence="2">Uncharacterized protein</fullName>
    </submittedName>
</protein>
<gene>
    <name evidence="2" type="ORF">DSL72_001824</name>
</gene>
<organism evidence="2 3">
    <name type="scientific">Monilinia vaccinii-corymbosi</name>
    <dbReference type="NCBI Taxonomy" id="61207"/>
    <lineage>
        <taxon>Eukaryota</taxon>
        <taxon>Fungi</taxon>
        <taxon>Dikarya</taxon>
        <taxon>Ascomycota</taxon>
        <taxon>Pezizomycotina</taxon>
        <taxon>Leotiomycetes</taxon>
        <taxon>Helotiales</taxon>
        <taxon>Sclerotiniaceae</taxon>
        <taxon>Monilinia</taxon>
    </lineage>
</organism>
<proteinExistence type="predicted"/>
<evidence type="ECO:0000256" key="1">
    <source>
        <dbReference type="SAM" id="MobiDB-lite"/>
    </source>
</evidence>
<dbReference type="Proteomes" id="UP000672032">
    <property type="component" value="Chromosome 3"/>
</dbReference>
<keyword evidence="3" id="KW-1185">Reference proteome</keyword>
<feature type="region of interest" description="Disordered" evidence="1">
    <location>
        <begin position="1"/>
        <end position="26"/>
    </location>
</feature>
<evidence type="ECO:0000313" key="3">
    <source>
        <dbReference type="Proteomes" id="UP000672032"/>
    </source>
</evidence>
<dbReference type="EMBL" id="CP063407">
    <property type="protein sequence ID" value="QSZ32250.1"/>
    <property type="molecule type" value="Genomic_DNA"/>
</dbReference>